<dbReference type="Gramene" id="rna7767">
    <property type="protein sequence ID" value="RHN72094.1"/>
    <property type="gene ID" value="gene7767"/>
</dbReference>
<organism evidence="1">
    <name type="scientific">Medicago truncatula</name>
    <name type="common">Barrel medic</name>
    <name type="synonym">Medicago tribuloides</name>
    <dbReference type="NCBI Taxonomy" id="3880"/>
    <lineage>
        <taxon>Eukaryota</taxon>
        <taxon>Viridiplantae</taxon>
        <taxon>Streptophyta</taxon>
        <taxon>Embryophyta</taxon>
        <taxon>Tracheophyta</taxon>
        <taxon>Spermatophyta</taxon>
        <taxon>Magnoliopsida</taxon>
        <taxon>eudicotyledons</taxon>
        <taxon>Gunneridae</taxon>
        <taxon>Pentapetalae</taxon>
        <taxon>rosids</taxon>
        <taxon>fabids</taxon>
        <taxon>Fabales</taxon>
        <taxon>Fabaceae</taxon>
        <taxon>Papilionoideae</taxon>
        <taxon>50 kb inversion clade</taxon>
        <taxon>NPAAA clade</taxon>
        <taxon>Hologalegina</taxon>
        <taxon>IRL clade</taxon>
        <taxon>Trifolieae</taxon>
        <taxon>Medicago</taxon>
    </lineage>
</organism>
<evidence type="ECO:0000313" key="1">
    <source>
        <dbReference type="EMBL" id="RHN72094.1"/>
    </source>
</evidence>
<accession>A0A396J5L8</accession>
<sequence length="43" mass="4809">MSYSSSIRSPTLCYFPISKRENSLIACYEKGQVVAAHADKVEK</sequence>
<proteinExistence type="predicted"/>
<gene>
    <name evidence="1" type="ORF">MtrunA17_Chr2g0283931</name>
</gene>
<dbReference type="Proteomes" id="UP000265566">
    <property type="component" value="Chromosome 2"/>
</dbReference>
<reference evidence="1" key="1">
    <citation type="journal article" date="2018" name="Nat. Plants">
        <title>Whole-genome landscape of Medicago truncatula symbiotic genes.</title>
        <authorList>
            <person name="Pecrix Y."/>
            <person name="Gamas P."/>
            <person name="Carrere S."/>
        </authorList>
    </citation>
    <scope>NUCLEOTIDE SEQUENCE</scope>
    <source>
        <tissue evidence="1">Leaves</tissue>
    </source>
</reference>
<comment type="caution">
    <text evidence="1">The sequence shown here is derived from an EMBL/GenBank/DDBJ whole genome shotgun (WGS) entry which is preliminary data.</text>
</comment>
<protein>
    <submittedName>
        <fullName evidence="1">Uncharacterized protein</fullName>
    </submittedName>
</protein>
<name>A0A396J5L8_MEDTR</name>
<dbReference type="EMBL" id="PSQE01000002">
    <property type="protein sequence ID" value="RHN72094.1"/>
    <property type="molecule type" value="Genomic_DNA"/>
</dbReference>
<dbReference type="AlphaFoldDB" id="A0A396J5L8"/>